<dbReference type="InterPro" id="IPR036864">
    <property type="entry name" value="Zn2-C6_fun-type_DNA-bd_sf"/>
</dbReference>
<dbReference type="Proteomes" id="UP000829685">
    <property type="component" value="Unassembled WGS sequence"/>
</dbReference>
<proteinExistence type="predicted"/>
<feature type="region of interest" description="Disordered" evidence="3">
    <location>
        <begin position="162"/>
        <end position="197"/>
    </location>
</feature>
<sequence>MHQSKRQRKKTFTGCWTCRSRRVKCDEQTPCCQRCRLFGVDCEGYGIRLTWLIGDGDDQGHLDTDENMTDVSTPRPKRNMRTFDRPELYLTPSWSALELDAMLERIDDCPVDSSRTESGVFSVFPVRTALSRSGDHTARELIGEESAGQRVPISFPGCHQSDSISSPLIGSRSGGVGPGSPKDLIDTFPAQQPKPSPTDIVLNSVTDHQYVRTADSPAVHDLELIHDDNGMARAQINAPVSTYAPQSLSQRPSRHLDLLQIPASQKRLIHHWITFTSSKLVLVDEPHNPCRTMMLPMALRGILSSLNESTADVSIFHAICACAAYNLFELGGRRVGEDRDLAWTHDQQAIRHLRQNLVQGDHQHSQSIAMAIMACITIEAISGNTGRWRTHLDGGLAYLVEQRKTVTDQDGPNAFQVHLVSMAILCGYQIPAELKSFLHDTEDMELSFPYYGVSQSVLRNLDHMNTTLASACAPESAELDIFELQLYLGFPAITAKTKPGANSAILHCMAQCFYYACLVFYQRCIRRVPIDEVQVLVEKGLMQLEAIETESQGSTGSVMMWAPLVLGAECNAPGLKIRVKNWFQRKKGLGFRNLTVLKDMISIIWARRADGEAEINWQDLISQETFDVFRL</sequence>
<feature type="domain" description="Zn(2)-C6 fungal-type" evidence="4">
    <location>
        <begin position="14"/>
        <end position="42"/>
    </location>
</feature>
<dbReference type="PROSITE" id="PS00463">
    <property type="entry name" value="ZN2_CY6_FUNGAL_1"/>
    <property type="match status" value="1"/>
</dbReference>
<keyword evidence="2" id="KW-0539">Nucleus</keyword>
<evidence type="ECO:0000259" key="4">
    <source>
        <dbReference type="PROSITE" id="PS50048"/>
    </source>
</evidence>
<dbReference type="InterPro" id="IPR021858">
    <property type="entry name" value="Fun_TF"/>
</dbReference>
<comment type="subcellular location">
    <subcellularLocation>
        <location evidence="1">Nucleus</location>
    </subcellularLocation>
</comment>
<dbReference type="AlphaFoldDB" id="A0A9P9WF36"/>
<evidence type="ECO:0000256" key="2">
    <source>
        <dbReference type="ARBA" id="ARBA00023242"/>
    </source>
</evidence>
<evidence type="ECO:0000313" key="5">
    <source>
        <dbReference type="EMBL" id="KAI1860117.1"/>
    </source>
</evidence>
<dbReference type="InterPro" id="IPR001138">
    <property type="entry name" value="Zn2Cys6_DnaBD"/>
</dbReference>
<dbReference type="GO" id="GO:0000981">
    <property type="term" value="F:DNA-binding transcription factor activity, RNA polymerase II-specific"/>
    <property type="evidence" value="ECO:0007669"/>
    <property type="project" value="InterPro"/>
</dbReference>
<dbReference type="PROSITE" id="PS50048">
    <property type="entry name" value="ZN2_CY6_FUNGAL_2"/>
    <property type="match status" value="1"/>
</dbReference>
<keyword evidence="6" id="KW-1185">Reference proteome</keyword>
<dbReference type="GO" id="GO:0008270">
    <property type="term" value="F:zinc ion binding"/>
    <property type="evidence" value="ECO:0007669"/>
    <property type="project" value="InterPro"/>
</dbReference>
<gene>
    <name evidence="5" type="ORF">JX265_010041</name>
</gene>
<dbReference type="Gene3D" id="4.10.240.10">
    <property type="entry name" value="Zn(2)-C6 fungal-type DNA-binding domain"/>
    <property type="match status" value="1"/>
</dbReference>
<dbReference type="Pfam" id="PF00172">
    <property type="entry name" value="Zn_clus"/>
    <property type="match status" value="1"/>
</dbReference>
<dbReference type="PANTHER" id="PTHR37534:SF46">
    <property type="entry name" value="ZN(II)2CYS6 TRANSCRIPTION FACTOR (EUROFUNG)"/>
    <property type="match status" value="1"/>
</dbReference>
<dbReference type="CDD" id="cd00067">
    <property type="entry name" value="GAL4"/>
    <property type="match status" value="1"/>
</dbReference>
<comment type="caution">
    <text evidence="5">The sequence shown here is derived from an EMBL/GenBank/DDBJ whole genome shotgun (WGS) entry which is preliminary data.</text>
</comment>
<dbReference type="Pfam" id="PF11951">
    <property type="entry name" value="Fungal_trans_2"/>
    <property type="match status" value="1"/>
</dbReference>
<protein>
    <recommendedName>
        <fullName evidence="4">Zn(2)-C6 fungal-type domain-containing protein</fullName>
    </recommendedName>
</protein>
<dbReference type="PANTHER" id="PTHR37534">
    <property type="entry name" value="TRANSCRIPTIONAL ACTIVATOR PROTEIN UGA3"/>
    <property type="match status" value="1"/>
</dbReference>
<evidence type="ECO:0000256" key="3">
    <source>
        <dbReference type="SAM" id="MobiDB-lite"/>
    </source>
</evidence>
<accession>A0A9P9WF36</accession>
<reference evidence="5" key="1">
    <citation type="submission" date="2021-03" db="EMBL/GenBank/DDBJ databases">
        <title>Revisited historic fungal species revealed as producer of novel bioactive compounds through whole genome sequencing and comparative genomics.</title>
        <authorList>
            <person name="Vignolle G.A."/>
            <person name="Hochenegger N."/>
            <person name="Mach R.L."/>
            <person name="Mach-Aigner A.R."/>
            <person name="Javad Rahimi M."/>
            <person name="Salim K.A."/>
            <person name="Chan C.M."/>
            <person name="Lim L.B.L."/>
            <person name="Cai F."/>
            <person name="Druzhinina I.S."/>
            <person name="U'Ren J.M."/>
            <person name="Derntl C."/>
        </authorList>
    </citation>
    <scope>NUCLEOTIDE SEQUENCE</scope>
    <source>
        <strain evidence="5">TUCIM 5799</strain>
    </source>
</reference>
<dbReference type="SMART" id="SM00066">
    <property type="entry name" value="GAL4"/>
    <property type="match status" value="1"/>
</dbReference>
<dbReference type="EMBL" id="JAFIMR010000032">
    <property type="protein sequence ID" value="KAI1860117.1"/>
    <property type="molecule type" value="Genomic_DNA"/>
</dbReference>
<dbReference type="GO" id="GO:0005634">
    <property type="term" value="C:nucleus"/>
    <property type="evidence" value="ECO:0007669"/>
    <property type="project" value="UniProtKB-SubCell"/>
</dbReference>
<dbReference type="SUPFAM" id="SSF57701">
    <property type="entry name" value="Zn2/Cys6 DNA-binding domain"/>
    <property type="match status" value="1"/>
</dbReference>
<evidence type="ECO:0000313" key="6">
    <source>
        <dbReference type="Proteomes" id="UP000829685"/>
    </source>
</evidence>
<organism evidence="5 6">
    <name type="scientific">Neoarthrinium moseri</name>
    <dbReference type="NCBI Taxonomy" id="1658444"/>
    <lineage>
        <taxon>Eukaryota</taxon>
        <taxon>Fungi</taxon>
        <taxon>Dikarya</taxon>
        <taxon>Ascomycota</taxon>
        <taxon>Pezizomycotina</taxon>
        <taxon>Sordariomycetes</taxon>
        <taxon>Xylariomycetidae</taxon>
        <taxon>Amphisphaeriales</taxon>
        <taxon>Apiosporaceae</taxon>
        <taxon>Neoarthrinium</taxon>
    </lineage>
</organism>
<name>A0A9P9WF36_9PEZI</name>
<evidence type="ECO:0000256" key="1">
    <source>
        <dbReference type="ARBA" id="ARBA00004123"/>
    </source>
</evidence>